<dbReference type="PANTHER" id="PTHR13190">
    <property type="entry name" value="AUTOPHAGY-RELATED 2, ISOFORM A"/>
    <property type="match status" value="1"/>
</dbReference>
<feature type="region of interest" description="Disordered" evidence="13">
    <location>
        <begin position="1805"/>
        <end position="1826"/>
    </location>
</feature>
<organism evidence="14 15">
    <name type="scientific">Bipolaris oryzae ATCC 44560</name>
    <dbReference type="NCBI Taxonomy" id="930090"/>
    <lineage>
        <taxon>Eukaryota</taxon>
        <taxon>Fungi</taxon>
        <taxon>Dikarya</taxon>
        <taxon>Ascomycota</taxon>
        <taxon>Pezizomycotina</taxon>
        <taxon>Dothideomycetes</taxon>
        <taxon>Pleosporomycetidae</taxon>
        <taxon>Pleosporales</taxon>
        <taxon>Pleosporineae</taxon>
        <taxon>Pleosporaceae</taxon>
        <taxon>Bipolaris</taxon>
    </lineage>
</organism>
<feature type="compositionally biased region" description="Low complexity" evidence="13">
    <location>
        <begin position="1805"/>
        <end position="1822"/>
    </location>
</feature>
<feature type="compositionally biased region" description="Polar residues" evidence="13">
    <location>
        <begin position="623"/>
        <end position="632"/>
    </location>
</feature>
<feature type="region of interest" description="Disordered" evidence="13">
    <location>
        <begin position="314"/>
        <end position="419"/>
    </location>
</feature>
<dbReference type="GO" id="GO:0000045">
    <property type="term" value="P:autophagosome assembly"/>
    <property type="evidence" value="ECO:0007669"/>
    <property type="project" value="TreeGrafter"/>
</dbReference>
<feature type="region of interest" description="Disordered" evidence="13">
    <location>
        <begin position="2122"/>
        <end position="2149"/>
    </location>
</feature>
<gene>
    <name evidence="14" type="ORF">COCMIDRAFT_39672</name>
</gene>
<dbReference type="GO" id="GO:0032266">
    <property type="term" value="F:phosphatidylinositol-3-phosphate binding"/>
    <property type="evidence" value="ECO:0007669"/>
    <property type="project" value="TreeGrafter"/>
</dbReference>
<keyword evidence="15" id="KW-1185">Reference proteome</keyword>
<feature type="region of interest" description="Disordered" evidence="13">
    <location>
        <begin position="661"/>
        <end position="699"/>
    </location>
</feature>
<feature type="region of interest" description="Disordered" evidence="13">
    <location>
        <begin position="811"/>
        <end position="850"/>
    </location>
</feature>
<evidence type="ECO:0000256" key="11">
    <source>
        <dbReference type="ARBA" id="ARBA00024615"/>
    </source>
</evidence>
<sequence>MAFFSGLSSSIGRKLLLYGLRQIDILDKDPADFVSVDVGKRTTLEVRDVGLHVKKLVALLHLKLPHEIHLSKAQASLLRVTFVLDFGVPRISIEVDGIQIQARLLENAGDDVSPHPAQQQDPSQPLPPRRRASPPPIRDDSSDPGSDEDDYVPTVDELANSFLRTEPEEEIRELQEELASQASYMQESIASSDDGDDNSAGMGAPLALPAYLRNILNTALDRLSIAVNDINIELEDQSPKDTPDSLRSIQSSPAALSFHVERVAIDSITSKDIRVDLGSTTAPDAAKLGKRRMRVENICARLVSDVENFVSLSRFSQPPSPLMTRSEVSTSQKSTVEPSASHMSRHSTRGESVHSTQEEPSPSIREEPSHSVHEEISRSVHEEPSRSLHEVPDRSVHEAPDRSIHEEPSHSTFEVPSHSVHEAEINPLGLLIDESQASPVASPLQAPVSPRNISPPPPLSPDLPQLDLSVHTVDDDRFADANSDDGPDDGSVNSSPNQSRQFLPPRDLTESNLLYDDEGLLDYAMQNGMLNFQLEDEPIVEASAGAPNTWESNDAASSQHTRISESASDGSASDLPTVSALGRSFRPPSMTNSPSQSGYSERAQDSVGNLAVAHQHPVEDAQSPVNSTHSTSPSPPAEEDLSESKFFTHDEAESMYMSAVSAAQGSSVQQGHVPGGWDSSSASSKDSTSTSDKSGPIPEEMVSASILAPAIETEDGCETPRPRSRQSSFSSSHIGRAQTPGPAPPAIQRQAKRLLTIDEITVWFPMGLSDGNDDSGGYEDVTESAAFEFKPSNLGEDSIFAEMPGSFSNYAYSSSHRKKPSLDASTRVRATPKPVHPPNSPKQPKKPKVPSINVEVGSVAGNIDLSTGRIMFSMFNRMMQALTGDPRQKEDKPSTSEPAAGSKENTPDFELVVKQIAFSWLENITTESVQEGYVPSWQLDPKPVDAILRVHLSKVLVNQQNISKESRSQIRIGRFVLASLDQDIISFQSLRPKSKRMSGTVAEQLSSDVEVDFVRGKDDRITVVTRPVKVMFDVQKLDDALGSFGGFSGMLELSNSFSSASALQSPVISPSHPRPRGVHFGNGLPPPAKESVAPAPPVNGPKIQVQFGEVSFTLKGKACSVQVQTTSVRIAVRQSNVRLKVSELQLIGPYTEAGQGNAPFIAELKGTTLNFLFAPEETDLTRLISMITPSKDPYENNDDILIDTLLRQRRKGSVLRVEFAEVGVRISDLEQMKTFEALGAELAQLSKVAKYLPDDDRPGLLSLVSVRTLDMRVVVNEKLGDLSVTLQDSALAHVGVPALLATEVGKAIVCRDDEVLIHEVVKMRPSEQLPAIMLRMVGDEMEPVAKVKFYNLCVEYRVTTVMAALGISEDGTVDDIALGIASSVATITGAQSPQTLSRHSSQANPPSGPTAKPLQLDLLMRNCAVGLNPRKTSSKGLFVLTEAHIAGKQAKSNYSVTVELRKASMHAIDDVARLEDEHQPTSAISTMNRQLHELNELGYVSLSSISAAKVYVNIAGDGKEQPQLVDIEFKNELFVIESCADSTQTLIAILNGLQPPSPPSTAEQYRTVVPLQQMMESFTGDALAQDEDMEADDFMSNADLVEDDLPTNLEFVGSIYNSQSLPTEEEMGDSLLGEDDLGALATPPTTRQRGERALLESFQEKYEITQGEEDFDFSEEYFRDADAEQKGKARKWDSAKNQYHLSNEFKSPDAPLKVRVRDVNVIWNLYDGYDWPRTRSIISQAVDDVEARAEERRRRVREEDEDDDFVEEDFLFNSVWIGVPVKDEKGALARRINHDIDDLASETGSYATSTATRSTGATTRTRGTTKSRRRLKLERSKHKKIAFSLVGVAVDLIVFPPNSGETINSINVRVQDLEVFDHVPTSTWKKFVTCAIDPSTRELIRPMINLELVTVKPVTDLAASELVIKVTILPLRLHVDQDALDFITRFFEFKDDSVPAPPPAGDQPFIQRLEVMAVHLKLDYKPKRVDYRGLRSGHTTEFMNFLILDGSDIVLRHAIVYGITSFDKLHKTLNDVWTPDVKENQLPGVLSGLAAVRPLVNVGSGLKDLVVIPMREYKKDGRIVRSLQKGVYAFAKNTTSEVARLGAKVAIGTQNLLEGAEVFLNPQTASPGRHQSHEWDGEDPNSDSEEPRAVSNYANQPIGVRAGLRSAARHLERDLLTARDAVIAIPAEVMEEGSGTGVARALARHAPTVVLRPALGATKALSNALLGVGNALDSDSRRKIEDKYKSY</sequence>
<feature type="region of interest" description="Disordered" evidence="13">
    <location>
        <begin position="714"/>
        <end position="746"/>
    </location>
</feature>
<dbReference type="GO" id="GO:0005789">
    <property type="term" value="C:endoplasmic reticulum membrane"/>
    <property type="evidence" value="ECO:0007669"/>
    <property type="project" value="UniProtKB-SubCell"/>
</dbReference>
<feature type="region of interest" description="Disordered" evidence="13">
    <location>
        <begin position="545"/>
        <end position="605"/>
    </location>
</feature>
<evidence type="ECO:0000256" key="1">
    <source>
        <dbReference type="ARBA" id="ARBA00004406"/>
    </source>
</evidence>
<dbReference type="InterPro" id="IPR026849">
    <property type="entry name" value="ATG2"/>
</dbReference>
<keyword evidence="7" id="KW-0072">Autophagy</keyword>
<dbReference type="OrthoDB" id="18982at2759"/>
<feature type="compositionally biased region" description="Basic and acidic residues" evidence="13">
    <location>
        <begin position="364"/>
        <end position="409"/>
    </location>
</feature>
<feature type="compositionally biased region" description="Low complexity" evidence="13">
    <location>
        <begin position="678"/>
        <end position="694"/>
    </location>
</feature>
<dbReference type="Pfam" id="PF13329">
    <property type="entry name" value="ATG2_CAD"/>
    <property type="match status" value="1"/>
</dbReference>
<keyword evidence="6" id="KW-0256">Endoplasmic reticulum</keyword>
<dbReference type="EMBL" id="KI964068">
    <property type="protein sequence ID" value="EUC42235.1"/>
    <property type="molecule type" value="Genomic_DNA"/>
</dbReference>
<evidence type="ECO:0000256" key="7">
    <source>
        <dbReference type="ARBA" id="ARBA00023006"/>
    </source>
</evidence>
<evidence type="ECO:0000256" key="3">
    <source>
        <dbReference type="ARBA" id="ARBA00009714"/>
    </source>
</evidence>
<accession>W6YXH1</accession>
<evidence type="ECO:0000256" key="13">
    <source>
        <dbReference type="SAM" id="MobiDB-lite"/>
    </source>
</evidence>
<dbReference type="GO" id="GO:0034727">
    <property type="term" value="P:piecemeal microautophagy of the nucleus"/>
    <property type="evidence" value="ECO:0007669"/>
    <property type="project" value="TreeGrafter"/>
</dbReference>
<dbReference type="GO" id="GO:0061723">
    <property type="term" value="P:glycophagy"/>
    <property type="evidence" value="ECO:0007669"/>
    <property type="project" value="TreeGrafter"/>
</dbReference>
<dbReference type="PANTHER" id="PTHR13190:SF1">
    <property type="entry name" value="AUTOPHAGY-RELATED 2, ISOFORM A"/>
    <property type="match status" value="1"/>
</dbReference>
<evidence type="ECO:0000256" key="12">
    <source>
        <dbReference type="ARBA" id="ARBA00024631"/>
    </source>
</evidence>
<feature type="region of interest" description="Disordered" evidence="13">
    <location>
        <begin position="883"/>
        <end position="906"/>
    </location>
</feature>
<feature type="compositionally biased region" description="Polar residues" evidence="13">
    <location>
        <begin position="549"/>
        <end position="576"/>
    </location>
</feature>
<evidence type="ECO:0000256" key="6">
    <source>
        <dbReference type="ARBA" id="ARBA00022824"/>
    </source>
</evidence>
<feature type="compositionally biased region" description="Polar residues" evidence="13">
    <location>
        <begin position="589"/>
        <end position="599"/>
    </location>
</feature>
<dbReference type="STRING" id="930090.W6YXH1"/>
<dbReference type="eggNOG" id="KOG2993">
    <property type="taxonomic scope" value="Eukaryota"/>
</dbReference>
<comment type="catalytic activity">
    <reaction evidence="11">
        <text>a 1,2-diacyl-sn-glycero-3-phosphoethanolamine(in) = a 1,2-diacyl-sn-glycero-3-phosphoethanolamine(out)</text>
        <dbReference type="Rhea" id="RHEA:38895"/>
        <dbReference type="ChEBI" id="CHEBI:64612"/>
    </reaction>
</comment>
<dbReference type="GO" id="GO:0034045">
    <property type="term" value="C:phagophore assembly site membrane"/>
    <property type="evidence" value="ECO:0007669"/>
    <property type="project" value="UniProtKB-SubCell"/>
</dbReference>
<dbReference type="GO" id="GO:0061908">
    <property type="term" value="C:phagophore"/>
    <property type="evidence" value="ECO:0007669"/>
    <property type="project" value="TreeGrafter"/>
</dbReference>
<evidence type="ECO:0000256" key="4">
    <source>
        <dbReference type="ARBA" id="ARBA00018070"/>
    </source>
</evidence>
<evidence type="ECO:0000313" key="14">
    <source>
        <dbReference type="EMBL" id="EUC42235.1"/>
    </source>
</evidence>
<dbReference type="HOGENOM" id="CLU_000626_1_0_1"/>
<dbReference type="GO" id="GO:0061709">
    <property type="term" value="P:reticulophagy"/>
    <property type="evidence" value="ECO:0007669"/>
    <property type="project" value="TreeGrafter"/>
</dbReference>
<comment type="catalytic activity">
    <reaction evidence="10">
        <text>a 1,2-diacyl-sn-glycero-3-phospho-L-serine(in) = a 1,2-diacyl-sn-glycero-3-phospho-L-serine(out)</text>
        <dbReference type="Rhea" id="RHEA:38663"/>
        <dbReference type="ChEBI" id="CHEBI:57262"/>
    </reaction>
</comment>
<evidence type="ECO:0000256" key="9">
    <source>
        <dbReference type="ARBA" id="ARBA00023136"/>
    </source>
</evidence>
<keyword evidence="9" id="KW-0472">Membrane</keyword>
<dbReference type="GeneID" id="19123729"/>
<evidence type="ECO:0000256" key="2">
    <source>
        <dbReference type="ARBA" id="ARBA00004623"/>
    </source>
</evidence>
<feature type="region of interest" description="Disordered" evidence="13">
    <location>
        <begin position="439"/>
        <end position="509"/>
    </location>
</feature>
<feature type="compositionally biased region" description="Polar residues" evidence="13">
    <location>
        <begin position="1391"/>
        <end position="1405"/>
    </location>
</feature>
<dbReference type="GO" id="GO:0006869">
    <property type="term" value="P:lipid transport"/>
    <property type="evidence" value="ECO:0007669"/>
    <property type="project" value="UniProtKB-KW"/>
</dbReference>
<reference evidence="14 15" key="1">
    <citation type="journal article" date="2013" name="PLoS Genet.">
        <title>Comparative genome structure, secondary metabolite, and effector coding capacity across Cochliobolus pathogens.</title>
        <authorList>
            <person name="Condon B.J."/>
            <person name="Leng Y."/>
            <person name="Wu D."/>
            <person name="Bushley K.E."/>
            <person name="Ohm R.A."/>
            <person name="Otillar R."/>
            <person name="Martin J."/>
            <person name="Schackwitz W."/>
            <person name="Grimwood J."/>
            <person name="MohdZainudin N."/>
            <person name="Xue C."/>
            <person name="Wang R."/>
            <person name="Manning V.A."/>
            <person name="Dhillon B."/>
            <person name="Tu Z.J."/>
            <person name="Steffenson B.J."/>
            <person name="Salamov A."/>
            <person name="Sun H."/>
            <person name="Lowry S."/>
            <person name="LaButti K."/>
            <person name="Han J."/>
            <person name="Copeland A."/>
            <person name="Lindquist E."/>
            <person name="Barry K."/>
            <person name="Schmutz J."/>
            <person name="Baker S.E."/>
            <person name="Ciuffetti L.M."/>
            <person name="Grigoriev I.V."/>
            <person name="Zhong S."/>
            <person name="Turgeon B.G."/>
        </authorList>
    </citation>
    <scope>NUCLEOTIDE SEQUENCE [LARGE SCALE GENOMIC DNA]</scope>
    <source>
        <strain evidence="14 15">ATCC 44560</strain>
    </source>
</reference>
<comment type="catalytic activity">
    <reaction evidence="12">
        <text>a 1,2-diacyl-sn-glycero-3-phosphocholine(in) = a 1,2-diacyl-sn-glycero-3-phosphocholine(out)</text>
        <dbReference type="Rhea" id="RHEA:38571"/>
        <dbReference type="ChEBI" id="CHEBI:57643"/>
    </reaction>
</comment>
<feature type="region of interest" description="Disordered" evidence="13">
    <location>
        <begin position="617"/>
        <end position="642"/>
    </location>
</feature>
<feature type="compositionally biased region" description="Low complexity" evidence="13">
    <location>
        <begin position="661"/>
        <end position="671"/>
    </location>
</feature>
<dbReference type="RefSeq" id="XP_007691232.1">
    <property type="nucleotide sequence ID" value="XM_007693042.1"/>
</dbReference>
<feature type="region of interest" description="Disordered" evidence="13">
    <location>
        <begin position="109"/>
        <end position="152"/>
    </location>
</feature>
<dbReference type="KEGG" id="bor:COCMIDRAFT_39672"/>
<evidence type="ECO:0000313" key="15">
    <source>
        <dbReference type="Proteomes" id="UP000054032"/>
    </source>
</evidence>
<comment type="subcellular location">
    <subcellularLocation>
        <location evidence="1">Endoplasmic reticulum membrane</location>
        <topology evidence="1">Peripheral membrane protein</topology>
    </subcellularLocation>
    <subcellularLocation>
        <location evidence="2">Preautophagosomal structure membrane</location>
        <topology evidence="2">Peripheral membrane protein</topology>
    </subcellularLocation>
</comment>
<keyword evidence="8" id="KW-0445">Lipid transport</keyword>
<feature type="region of interest" description="Disordered" evidence="13">
    <location>
        <begin position="1391"/>
        <end position="1412"/>
    </location>
</feature>
<name>W6YXH1_COCMI</name>
<evidence type="ECO:0000256" key="8">
    <source>
        <dbReference type="ARBA" id="ARBA00023055"/>
    </source>
</evidence>
<evidence type="ECO:0000256" key="10">
    <source>
        <dbReference type="ARBA" id="ARBA00024479"/>
    </source>
</evidence>
<feature type="compositionally biased region" description="Polar residues" evidence="13">
    <location>
        <begin position="326"/>
        <end position="342"/>
    </location>
</feature>
<protein>
    <recommendedName>
        <fullName evidence="4">Autophagy-related protein 2</fullName>
    </recommendedName>
</protein>
<proteinExistence type="inferred from homology"/>
<dbReference type="GO" id="GO:0000422">
    <property type="term" value="P:autophagy of mitochondrion"/>
    <property type="evidence" value="ECO:0007669"/>
    <property type="project" value="TreeGrafter"/>
</dbReference>
<comment type="similarity">
    <text evidence="3">Belongs to the ATG2 family.</text>
</comment>
<dbReference type="Proteomes" id="UP000054032">
    <property type="component" value="Unassembled WGS sequence"/>
</dbReference>
<feature type="compositionally biased region" description="Polar residues" evidence="13">
    <location>
        <begin position="491"/>
        <end position="501"/>
    </location>
</feature>
<keyword evidence="5" id="KW-0813">Transport</keyword>
<evidence type="ECO:0000256" key="5">
    <source>
        <dbReference type="ARBA" id="ARBA00022448"/>
    </source>
</evidence>
<dbReference type="GO" id="GO:0043495">
    <property type="term" value="F:protein-membrane adaptor activity"/>
    <property type="evidence" value="ECO:0007669"/>
    <property type="project" value="TreeGrafter"/>
</dbReference>